<protein>
    <submittedName>
        <fullName evidence="2">DUF5325 family protein</fullName>
    </submittedName>
</protein>
<keyword evidence="1" id="KW-0472">Membrane</keyword>
<proteinExistence type="predicted"/>
<feature type="transmembrane region" description="Helical" evidence="1">
    <location>
        <begin position="7"/>
        <end position="25"/>
    </location>
</feature>
<organism evidence="2 3">
    <name type="scientific">Paracerasibacillus soli</name>
    <dbReference type="NCBI Taxonomy" id="480284"/>
    <lineage>
        <taxon>Bacteria</taxon>
        <taxon>Bacillati</taxon>
        <taxon>Bacillota</taxon>
        <taxon>Bacilli</taxon>
        <taxon>Bacillales</taxon>
        <taxon>Bacillaceae</taxon>
        <taxon>Paracerasibacillus</taxon>
    </lineage>
</organism>
<keyword evidence="3" id="KW-1185">Reference proteome</keyword>
<feature type="transmembrane region" description="Helical" evidence="1">
    <location>
        <begin position="31"/>
        <end position="49"/>
    </location>
</feature>
<reference evidence="2 3" key="1">
    <citation type="submission" date="2023-10" db="EMBL/GenBank/DDBJ databases">
        <title>Virgibacillus soli CC-YMP-6 genome.</title>
        <authorList>
            <person name="Miliotis G."/>
            <person name="Sengupta P."/>
            <person name="Hameed A."/>
            <person name="Chuvochina M."/>
            <person name="Mcdonagh F."/>
            <person name="Simpson A.C."/>
            <person name="Singh N.K."/>
            <person name="Rekha P.D."/>
            <person name="Raman K."/>
            <person name="Hugenholtz P."/>
            <person name="Venkateswaran K."/>
        </authorList>
    </citation>
    <scope>NUCLEOTIDE SEQUENCE [LARGE SCALE GENOMIC DNA]</scope>
    <source>
        <strain evidence="2 3">CC-YMP-6</strain>
    </source>
</reference>
<name>A0ABU5CNY0_9BACI</name>
<dbReference type="EMBL" id="JAWDIQ010000001">
    <property type="protein sequence ID" value="MDY0408064.1"/>
    <property type="molecule type" value="Genomic_DNA"/>
</dbReference>
<evidence type="ECO:0000256" key="1">
    <source>
        <dbReference type="SAM" id="Phobius"/>
    </source>
</evidence>
<evidence type="ECO:0000313" key="2">
    <source>
        <dbReference type="EMBL" id="MDY0408064.1"/>
    </source>
</evidence>
<evidence type="ECO:0000313" key="3">
    <source>
        <dbReference type="Proteomes" id="UP001275315"/>
    </source>
</evidence>
<comment type="caution">
    <text evidence="2">The sequence shown here is derived from an EMBL/GenBank/DDBJ whole genome shotgun (WGS) entry which is preliminary data.</text>
</comment>
<keyword evidence="1" id="KW-1133">Transmembrane helix</keyword>
<keyword evidence="1" id="KW-0812">Transmembrane</keyword>
<dbReference type="Pfam" id="PF17259">
    <property type="entry name" value="DUF5325"/>
    <property type="match status" value="1"/>
</dbReference>
<dbReference type="RefSeq" id="WP_320378827.1">
    <property type="nucleotide sequence ID" value="NZ_JAWDIQ010000001.1"/>
</dbReference>
<dbReference type="Proteomes" id="UP001275315">
    <property type="component" value="Unassembled WGS sequence"/>
</dbReference>
<dbReference type="InterPro" id="IPR035211">
    <property type="entry name" value="DUF5325"/>
</dbReference>
<accession>A0ABU5CNY0</accession>
<sequence>MKKIDIPLLLLAMLVVAMFILVALSVALLNIWLIILFLILACSFMWLGISIKTKRNKSDSSS</sequence>
<gene>
    <name evidence="2" type="ORF">RWD45_04915</name>
</gene>